<comment type="caution">
    <text evidence="2">The sequence shown here is derived from an EMBL/GenBank/DDBJ whole genome shotgun (WGS) entry which is preliminary data.</text>
</comment>
<keyword evidence="3" id="KW-1185">Reference proteome</keyword>
<keyword evidence="1" id="KW-0175">Coiled coil</keyword>
<evidence type="ECO:0000313" key="3">
    <source>
        <dbReference type="Proteomes" id="UP001396334"/>
    </source>
</evidence>
<evidence type="ECO:0000313" key="2">
    <source>
        <dbReference type="EMBL" id="KAK9018184.1"/>
    </source>
</evidence>
<dbReference type="Proteomes" id="UP001396334">
    <property type="component" value="Unassembled WGS sequence"/>
</dbReference>
<accession>A0ABR2RZQ5</accession>
<reference evidence="2 3" key="1">
    <citation type="journal article" date="2024" name="G3 (Bethesda)">
        <title>Genome assembly of Hibiscus sabdariffa L. provides insights into metabolisms of medicinal natural products.</title>
        <authorList>
            <person name="Kim T."/>
        </authorList>
    </citation>
    <scope>NUCLEOTIDE SEQUENCE [LARGE SCALE GENOMIC DNA]</scope>
    <source>
        <strain evidence="2">TK-2024</strain>
        <tissue evidence="2">Old leaves</tissue>
    </source>
</reference>
<dbReference type="EMBL" id="JBBPBN010000019">
    <property type="protein sequence ID" value="KAK9018184.1"/>
    <property type="molecule type" value="Genomic_DNA"/>
</dbReference>
<name>A0ABR2RZQ5_9ROSI</name>
<gene>
    <name evidence="2" type="ORF">V6N11_001163</name>
</gene>
<organism evidence="2 3">
    <name type="scientific">Hibiscus sabdariffa</name>
    <name type="common">roselle</name>
    <dbReference type="NCBI Taxonomy" id="183260"/>
    <lineage>
        <taxon>Eukaryota</taxon>
        <taxon>Viridiplantae</taxon>
        <taxon>Streptophyta</taxon>
        <taxon>Embryophyta</taxon>
        <taxon>Tracheophyta</taxon>
        <taxon>Spermatophyta</taxon>
        <taxon>Magnoliopsida</taxon>
        <taxon>eudicotyledons</taxon>
        <taxon>Gunneridae</taxon>
        <taxon>Pentapetalae</taxon>
        <taxon>rosids</taxon>
        <taxon>malvids</taxon>
        <taxon>Malvales</taxon>
        <taxon>Malvaceae</taxon>
        <taxon>Malvoideae</taxon>
        <taxon>Hibiscus</taxon>
    </lineage>
</organism>
<feature type="coiled-coil region" evidence="1">
    <location>
        <begin position="9"/>
        <end position="36"/>
    </location>
</feature>
<evidence type="ECO:0000256" key="1">
    <source>
        <dbReference type="SAM" id="Coils"/>
    </source>
</evidence>
<sequence length="158" mass="18833">MPRQEHASTSTMKERLRKLQSELEILQEHMRKEMAKWDRKRSNFHHLMHLEKLKVDEKEEACQGLGAQLKTANILLNMDEREMVHPLRRAGEWIRDHAKTMERNEAWTKRMVVHVFTLAQQVEKLDSFLVAPKTEEDHLAKQLLKDVMNLGNRAWKFL</sequence>
<proteinExistence type="predicted"/>
<protein>
    <submittedName>
        <fullName evidence="2">Uncharacterized protein</fullName>
    </submittedName>
</protein>